<evidence type="ECO:0000313" key="2">
    <source>
        <dbReference type="Proteomes" id="UP000650467"/>
    </source>
</evidence>
<accession>A0A835SI30</accession>
<organism evidence="1 2">
    <name type="scientific">Chlamydomonas incerta</name>
    <dbReference type="NCBI Taxonomy" id="51695"/>
    <lineage>
        <taxon>Eukaryota</taxon>
        <taxon>Viridiplantae</taxon>
        <taxon>Chlorophyta</taxon>
        <taxon>core chlorophytes</taxon>
        <taxon>Chlorophyceae</taxon>
        <taxon>CS clade</taxon>
        <taxon>Chlamydomonadales</taxon>
        <taxon>Chlamydomonadaceae</taxon>
        <taxon>Chlamydomonas</taxon>
    </lineage>
</organism>
<dbReference type="AlphaFoldDB" id="A0A835SI30"/>
<comment type="caution">
    <text evidence="1">The sequence shown here is derived from an EMBL/GenBank/DDBJ whole genome shotgun (WGS) entry which is preliminary data.</text>
</comment>
<gene>
    <name evidence="1" type="ORF">HXX76_015003</name>
</gene>
<proteinExistence type="predicted"/>
<protein>
    <submittedName>
        <fullName evidence="1">Uncharacterized protein</fullName>
    </submittedName>
</protein>
<reference evidence="1" key="1">
    <citation type="journal article" date="2020" name="bioRxiv">
        <title>Comparative genomics of Chlamydomonas.</title>
        <authorList>
            <person name="Craig R.J."/>
            <person name="Hasan A.R."/>
            <person name="Ness R.W."/>
            <person name="Keightley P.D."/>
        </authorList>
    </citation>
    <scope>NUCLEOTIDE SEQUENCE</scope>
    <source>
        <strain evidence="1">SAG 7.73</strain>
    </source>
</reference>
<dbReference type="Proteomes" id="UP000650467">
    <property type="component" value="Unassembled WGS sequence"/>
</dbReference>
<evidence type="ECO:0000313" key="1">
    <source>
        <dbReference type="EMBL" id="KAG2423843.1"/>
    </source>
</evidence>
<keyword evidence="2" id="KW-1185">Reference proteome</keyword>
<name>A0A835SI30_CHLIN</name>
<dbReference type="OrthoDB" id="3017231at2759"/>
<dbReference type="EMBL" id="JAEHOC010000073">
    <property type="protein sequence ID" value="KAG2423843.1"/>
    <property type="molecule type" value="Genomic_DNA"/>
</dbReference>
<sequence length="160" mass="18093">MSGLTEREQVALCAEDYPLDFINGQHPGDYVETGAPIEPKCIYHHVYGKFNRLWYRVSWKLSDGKYTTMSFLLDTGAPKHLYLSSESRKILVEAGLLNEDSDMDLVYVKLFGRDCPVEPTPGVHAPANIIGLKLLKRFGLELFEGEPHFGFKVPIPYLDS</sequence>